<evidence type="ECO:0000313" key="7">
    <source>
        <dbReference type="EMBL" id="EFK96745.1"/>
    </source>
</evidence>
<comment type="subcellular location">
    <subcellularLocation>
        <location evidence="1">Membrane</location>
        <topology evidence="1">Multi-pass membrane protein</topology>
    </subcellularLocation>
</comment>
<name>D9PI63_9ZZZZ</name>
<dbReference type="InterPro" id="IPR052165">
    <property type="entry name" value="Membrane_assoc_protease"/>
</dbReference>
<keyword evidence="2 5" id="KW-0812">Transmembrane</keyword>
<proteinExistence type="predicted"/>
<evidence type="ECO:0000256" key="1">
    <source>
        <dbReference type="ARBA" id="ARBA00004141"/>
    </source>
</evidence>
<sequence length="142" mass="15259">MPLPQLIVIVGLTLVFAELVIGIEAGLDLVAIGSILLLSGFLGTVTSITVTLIAATALVVIYFIFGRKMIKSRLVFTTKKTNVDKLIGKTGMVVRSITPDTPGLVRLDDEDWRATAETTLFEKDKVAVESIEGVTLKVTKKG</sequence>
<keyword evidence="3 5" id="KW-1133">Transmembrane helix</keyword>
<dbReference type="InterPro" id="IPR002810">
    <property type="entry name" value="NfeD-like_C"/>
</dbReference>
<feature type="domain" description="NfeD-like C-terminal" evidence="6">
    <location>
        <begin position="84"/>
        <end position="140"/>
    </location>
</feature>
<evidence type="ECO:0000256" key="3">
    <source>
        <dbReference type="ARBA" id="ARBA00022989"/>
    </source>
</evidence>
<reference evidence="7" key="1">
    <citation type="submission" date="2010-07" db="EMBL/GenBank/DDBJ databases">
        <authorList>
            <consortium name="CONSOLIDER consortium CSD2007-00005"/>
            <person name="Guazzaroni M.-E."/>
            <person name="Richter M."/>
            <person name="Garcia-Salamanca A."/>
            <person name="Yarza P."/>
            <person name="Ferrer M."/>
        </authorList>
    </citation>
    <scope>NUCLEOTIDE SEQUENCE</scope>
</reference>
<reference evidence="7" key="2">
    <citation type="journal article" date="2011" name="Microb. Ecol.">
        <title>Taxonomic and Functional Metagenomic Profiling of the Microbial Community in the Anoxic Sediment of a Sub-saline Shallow Lake (Laguna de Carrizo, Central Spain).</title>
        <authorList>
            <person name="Ferrer M."/>
            <person name="Guazzaroni M.E."/>
            <person name="Richter M."/>
            <person name="Garcia-Salamanca A."/>
            <person name="Yarza P."/>
            <person name="Suarez-Suarez A."/>
            <person name="Solano J."/>
            <person name="Alcaide M."/>
            <person name="van Dillewijn P."/>
            <person name="Molina-Henares M.A."/>
            <person name="Lopez-Cortes N."/>
            <person name="Al-Ramahi Y."/>
            <person name="Guerrero C."/>
            <person name="Acosta A."/>
            <person name="de Eugenio L.I."/>
            <person name="Martinez V."/>
            <person name="Marques S."/>
            <person name="Rojo F."/>
            <person name="Santero E."/>
            <person name="Genilloud O."/>
            <person name="Perez-Perez J."/>
            <person name="Rossello-Mora R."/>
            <person name="Ramos J.L."/>
        </authorList>
    </citation>
    <scope>NUCLEOTIDE SEQUENCE</scope>
</reference>
<evidence type="ECO:0000259" key="6">
    <source>
        <dbReference type="Pfam" id="PF01957"/>
    </source>
</evidence>
<evidence type="ECO:0000256" key="5">
    <source>
        <dbReference type="SAM" id="Phobius"/>
    </source>
</evidence>
<feature type="transmembrane region" description="Helical" evidence="5">
    <location>
        <begin position="32"/>
        <end position="65"/>
    </location>
</feature>
<protein>
    <submittedName>
        <fullName evidence="7">Nodulation efficiency, NfeD</fullName>
    </submittedName>
</protein>
<dbReference type="GO" id="GO:0016020">
    <property type="term" value="C:membrane"/>
    <property type="evidence" value="ECO:0007669"/>
    <property type="project" value="UniProtKB-SubCell"/>
</dbReference>
<gene>
    <name evidence="7" type="ORF">LDC_1219</name>
</gene>
<accession>D9PI63</accession>
<dbReference type="EMBL" id="ADZX01000412">
    <property type="protein sequence ID" value="EFK96745.1"/>
    <property type="molecule type" value="Genomic_DNA"/>
</dbReference>
<dbReference type="PANTHER" id="PTHR33507">
    <property type="entry name" value="INNER MEMBRANE PROTEIN YBBJ"/>
    <property type="match status" value="1"/>
</dbReference>
<organism evidence="7">
    <name type="scientific">sediment metagenome</name>
    <dbReference type="NCBI Taxonomy" id="749907"/>
    <lineage>
        <taxon>unclassified sequences</taxon>
        <taxon>metagenomes</taxon>
        <taxon>ecological metagenomes</taxon>
    </lineage>
</organism>
<keyword evidence="4 5" id="KW-0472">Membrane</keyword>
<evidence type="ECO:0000256" key="2">
    <source>
        <dbReference type="ARBA" id="ARBA00022692"/>
    </source>
</evidence>
<evidence type="ECO:0000256" key="4">
    <source>
        <dbReference type="ARBA" id="ARBA00023136"/>
    </source>
</evidence>
<dbReference type="InterPro" id="IPR012340">
    <property type="entry name" value="NA-bd_OB-fold"/>
</dbReference>
<dbReference type="AlphaFoldDB" id="D9PI63"/>
<dbReference type="PANTHER" id="PTHR33507:SF4">
    <property type="entry name" value="NODULATION COMPETITIVENESS PROTEIN NFED"/>
    <property type="match status" value="1"/>
</dbReference>
<dbReference type="Pfam" id="PF01957">
    <property type="entry name" value="NfeD"/>
    <property type="match status" value="1"/>
</dbReference>
<comment type="caution">
    <text evidence="7">The sequence shown here is derived from an EMBL/GenBank/DDBJ whole genome shotgun (WGS) entry which is preliminary data.</text>
</comment>
<dbReference type="Gene3D" id="2.40.50.140">
    <property type="entry name" value="Nucleic acid-binding proteins"/>
    <property type="match status" value="1"/>
</dbReference>
<dbReference type="SUPFAM" id="SSF141322">
    <property type="entry name" value="NfeD domain-like"/>
    <property type="match status" value="1"/>
</dbReference>